<accession>A0ABT5JT47</accession>
<feature type="compositionally biased region" description="Basic and acidic residues" evidence="1">
    <location>
        <begin position="1"/>
        <end position="11"/>
    </location>
</feature>
<evidence type="ECO:0000313" key="2">
    <source>
        <dbReference type="EMBL" id="MDC8755320.1"/>
    </source>
</evidence>
<gene>
    <name evidence="2" type="ORF">OIK40_11785</name>
</gene>
<feature type="region of interest" description="Disordered" evidence="1">
    <location>
        <begin position="1"/>
        <end position="30"/>
    </location>
</feature>
<dbReference type="RefSeq" id="WP_273678528.1">
    <property type="nucleotide sequence ID" value="NZ_JAQQXQ010000008.1"/>
</dbReference>
<organism evidence="2 3">
    <name type="scientific">Erythrobacter fulvus</name>
    <dbReference type="NCBI Taxonomy" id="2987523"/>
    <lineage>
        <taxon>Bacteria</taxon>
        <taxon>Pseudomonadati</taxon>
        <taxon>Pseudomonadota</taxon>
        <taxon>Alphaproteobacteria</taxon>
        <taxon>Sphingomonadales</taxon>
        <taxon>Erythrobacteraceae</taxon>
        <taxon>Erythrobacter/Porphyrobacter group</taxon>
        <taxon>Erythrobacter</taxon>
    </lineage>
</organism>
<dbReference type="EMBL" id="JAQQXQ010000008">
    <property type="protein sequence ID" value="MDC8755320.1"/>
    <property type="molecule type" value="Genomic_DNA"/>
</dbReference>
<keyword evidence="3" id="KW-1185">Reference proteome</keyword>
<proteinExistence type="predicted"/>
<name>A0ABT5JT47_9SPHN</name>
<dbReference type="Proteomes" id="UP001216558">
    <property type="component" value="Unassembled WGS sequence"/>
</dbReference>
<comment type="caution">
    <text evidence="2">The sequence shown here is derived from an EMBL/GenBank/DDBJ whole genome shotgun (WGS) entry which is preliminary data.</text>
</comment>
<evidence type="ECO:0000256" key="1">
    <source>
        <dbReference type="SAM" id="MobiDB-lite"/>
    </source>
</evidence>
<sequence>MAIRIEEHGLADDSVSGKRTFASAEPDPDTGGWRIVMHWHQWMCARGPNSGKWTSASCP</sequence>
<reference evidence="2 3" key="1">
    <citation type="submission" date="2022-10" db="EMBL/GenBank/DDBJ databases">
        <title>Erythrobacter sp. sf7 Genome sequencing.</title>
        <authorList>
            <person name="Park S."/>
        </authorList>
    </citation>
    <scope>NUCLEOTIDE SEQUENCE [LARGE SCALE GENOMIC DNA]</scope>
    <source>
        <strain evidence="3">sf7</strain>
    </source>
</reference>
<evidence type="ECO:0000313" key="3">
    <source>
        <dbReference type="Proteomes" id="UP001216558"/>
    </source>
</evidence>
<protein>
    <submittedName>
        <fullName evidence="2">Uncharacterized protein</fullName>
    </submittedName>
</protein>